<comment type="caution">
    <text evidence="2">The sequence shown here is derived from an EMBL/GenBank/DDBJ whole genome shotgun (WGS) entry which is preliminary data.</text>
</comment>
<sequence>MENTVIREIYRKLERNVLIQIAIPLPFFAISYLYTKNGTIDYGGFNLASYWNSLTFGLVIALLIFQLVHFTSATKKIIKGGHELDKKFSLYAEAVSFRFWILFLTGFISAAGLYFLNNPNFTIAFAVTLVFISLGKPSPDRVASALKLKGEEKDLVMDLKRRI</sequence>
<keyword evidence="1" id="KW-0472">Membrane</keyword>
<proteinExistence type="predicted"/>
<keyword evidence="3" id="KW-1185">Reference proteome</keyword>
<dbReference type="RefSeq" id="WP_019599676.1">
    <property type="nucleotide sequence ID" value="NZ_FNQC01000016.1"/>
</dbReference>
<organism evidence="2 3">
    <name type="scientific">Rhodonellum ikkaensis</name>
    <dbReference type="NCBI Taxonomy" id="336829"/>
    <lineage>
        <taxon>Bacteria</taxon>
        <taxon>Pseudomonadati</taxon>
        <taxon>Bacteroidota</taxon>
        <taxon>Cytophagia</taxon>
        <taxon>Cytophagales</taxon>
        <taxon>Cytophagaceae</taxon>
        <taxon>Rhodonellum</taxon>
    </lineage>
</organism>
<feature type="transmembrane region" description="Helical" evidence="1">
    <location>
        <begin position="17"/>
        <end position="34"/>
    </location>
</feature>
<gene>
    <name evidence="2" type="ORF">SAMN05444412_1161</name>
</gene>
<keyword evidence="1" id="KW-0812">Transmembrane</keyword>
<name>A0A1H3T9E6_9BACT</name>
<feature type="transmembrane region" description="Helical" evidence="1">
    <location>
        <begin position="54"/>
        <end position="74"/>
    </location>
</feature>
<keyword evidence="1" id="KW-1133">Transmembrane helix</keyword>
<accession>A0A1H3T9E6</accession>
<reference evidence="2 3" key="1">
    <citation type="submission" date="2016-10" db="EMBL/GenBank/DDBJ databases">
        <authorList>
            <person name="Varghese N."/>
            <person name="Submissions S."/>
        </authorList>
    </citation>
    <scope>NUCLEOTIDE SEQUENCE [LARGE SCALE GENOMIC DNA]</scope>
    <source>
        <strain evidence="2 3">DSM 17997</strain>
    </source>
</reference>
<feature type="transmembrane region" description="Helical" evidence="1">
    <location>
        <begin position="95"/>
        <end position="115"/>
    </location>
</feature>
<protein>
    <submittedName>
        <fullName evidence="2">Uncharacterized protein</fullName>
    </submittedName>
</protein>
<evidence type="ECO:0000256" key="1">
    <source>
        <dbReference type="SAM" id="Phobius"/>
    </source>
</evidence>
<dbReference type="EMBL" id="FNQC01000016">
    <property type="protein sequence ID" value="SDZ46902.1"/>
    <property type="molecule type" value="Genomic_DNA"/>
</dbReference>
<dbReference type="Proteomes" id="UP000199663">
    <property type="component" value="Unassembled WGS sequence"/>
</dbReference>
<evidence type="ECO:0000313" key="3">
    <source>
        <dbReference type="Proteomes" id="UP000199663"/>
    </source>
</evidence>
<evidence type="ECO:0000313" key="2">
    <source>
        <dbReference type="EMBL" id="SDZ46902.1"/>
    </source>
</evidence>